<dbReference type="InterPro" id="IPR045851">
    <property type="entry name" value="AMP-bd_C_sf"/>
</dbReference>
<name>U1WTY6_ANEAE</name>
<keyword evidence="5" id="KW-0436">Ligase</keyword>
<evidence type="ECO:0000256" key="1">
    <source>
        <dbReference type="ARBA" id="ARBA00001957"/>
    </source>
</evidence>
<dbReference type="SUPFAM" id="SSF52777">
    <property type="entry name" value="CoA-dependent acyltransferases"/>
    <property type="match status" value="2"/>
</dbReference>
<evidence type="ECO:0000313" key="11">
    <source>
        <dbReference type="Proteomes" id="UP000016511"/>
    </source>
</evidence>
<dbReference type="InterPro" id="IPR020845">
    <property type="entry name" value="AMP-binding_CS"/>
</dbReference>
<dbReference type="InterPro" id="IPR023213">
    <property type="entry name" value="CAT-like_dom_sf"/>
</dbReference>
<dbReference type="Pfam" id="PF00501">
    <property type="entry name" value="AMP-binding"/>
    <property type="match status" value="1"/>
</dbReference>
<sequence>MITLNLAELSIEQKRDLLKALLNEKTRKYPASFAQQSIWVAHQMAPESDSYHVSIAVRLKGNLDIGALEASINEIIRRHTSLRTTFERNEDGILQVIHPHSKWKLPIVELTGHTVEEKEEQSFAICREKISEIFDLENGSLIRASLIRHNDQLHDLIIVKHHIITDGWSNGVLLYEIVTLYRDFVQGNPPSLKDLPIQYIDYSQWQRKVLDNGVIENQLNYWKEKLDGNLPVLELPTDYKRGGSKNNQSVFCFQLSKDLSDQIKEFSKQEENTIFVTMLTVFKIMLYRYTGKKDILVGTPSSQRYQEELEGLIGPFINMLVLRTELSEKLTFRELLHRVRTIVTEAFSHQDVRFETLVQELQPDRSHSPFFQVMFQIQNAPVEKAVQLEDLEVEYLTLHRNTSKFDLNLMFTEGEFTLQGHLDYNAALFSEDTIARMMRHYQTLLESAIKNVDHPIAKLPLLSEEERNQVLIHWNTTDIPKPNVISVHQVFEAQAESNPDHVAVEFKDQCLTYKDLNRRANQLAHLLKKRGVGPDTLVGIAMIPSLEIIIALLGVLKAGGAYVPIDPSYPRGRLEYMLNDSKVPIIITDSTSVDLIPVTQAEIITLDKEWDKVSEESKENPVSEITDENLAYVIYTSGSTGNPKGVMVKHKGLINYVSWAKNALLASDGHGSILHSTLSFDLTVTSLFPPLMTGKRLLILEKEQGIEGLKQALLNNKGFSLIKITPAHLQLLTKSLKPEEMNGLANVFVIGGAALTYELISPWLKHAPDTIIVNHYGPTETVCGCCTFGVRSNEGEGNIPIGKPIANTQLYVLDESLEPLPVNVPGELYIGGNGVARGYLNRPELTQERFVADPFSDAPLARLYKTGDRVRRLPDGNLEFLGRIDDQIEIRGYRIELGEIEAYLCKHPSIETAAVIALGDISNEKRLAVYYVPADEGEIETRELREYLNYFLPDYMVPSLYVPLKSLPLTVNGKIDQKKLASLDQSPAISNSAYIGPRDQYELEVAHIWEDILKRQDISIYDNFFEIGGHSLKVLEFMIAIQKLYNITIPINAFLENSTIYSISGYLREGHAKTQPSCLVQLNNETGTKTPLFFIHPGGGSVLPYFKMAKAIGSGQRIYGLQSVGFETDEKPLYKINEMADRYLEEIRQVYPKGPYRLAGWSLGAYIALELARRIESLGEQIEFLGLIDAVPGEVVVNRNPPIVRVFDRMAEILGIKASVLQEMKQDQAIEFIYQKSKEREGFPEWWTLDNFTRHMELLIANSTARDNYRHSKEYLQPIQSDLHLFCVSEMESGNNPHPLVDHNGWMKSTNGNIYRYSIAGTHNTLMDDPHFHSLAKLFKQLLS</sequence>
<protein>
    <submittedName>
        <fullName evidence="10">AMP-binding enzyme</fullName>
    </submittedName>
</protein>
<dbReference type="Gene3D" id="3.30.559.30">
    <property type="entry name" value="Nonribosomal peptide synthetase, condensation domain"/>
    <property type="match status" value="1"/>
</dbReference>
<evidence type="ECO:0000313" key="10">
    <source>
        <dbReference type="EMBL" id="ERI05703.1"/>
    </source>
</evidence>
<accession>U1WTY6</accession>
<dbReference type="InterPro" id="IPR009081">
    <property type="entry name" value="PP-bd_ACP"/>
</dbReference>
<comment type="cofactor">
    <cofactor evidence="1">
        <name>pantetheine 4'-phosphate</name>
        <dbReference type="ChEBI" id="CHEBI:47942"/>
    </cofactor>
</comment>
<dbReference type="Proteomes" id="UP000016511">
    <property type="component" value="Unassembled WGS sequence"/>
</dbReference>
<dbReference type="PANTHER" id="PTHR45527">
    <property type="entry name" value="NONRIBOSOMAL PEPTIDE SYNTHETASE"/>
    <property type="match status" value="1"/>
</dbReference>
<reference evidence="10 11" key="1">
    <citation type="submission" date="2013-08" db="EMBL/GenBank/DDBJ databases">
        <authorList>
            <person name="Weinstock G."/>
            <person name="Sodergren E."/>
            <person name="Wylie T."/>
            <person name="Fulton L."/>
            <person name="Fulton R."/>
            <person name="Fronick C."/>
            <person name="O'Laughlin M."/>
            <person name="Godfrey J."/>
            <person name="Miner T."/>
            <person name="Herter B."/>
            <person name="Appelbaum E."/>
            <person name="Cordes M."/>
            <person name="Lek S."/>
            <person name="Wollam A."/>
            <person name="Pepin K.H."/>
            <person name="Palsikar V.B."/>
            <person name="Mitreva M."/>
            <person name="Wilson R.K."/>
        </authorList>
    </citation>
    <scope>NUCLEOTIDE SEQUENCE [LARGE SCALE GENOMIC DNA]</scope>
    <source>
        <strain evidence="10 11">ATCC 12856</strain>
    </source>
</reference>
<dbReference type="CDD" id="cd19531">
    <property type="entry name" value="LCL_NRPS-like"/>
    <property type="match status" value="1"/>
</dbReference>
<dbReference type="InterPro" id="IPR025110">
    <property type="entry name" value="AMP-bd_C"/>
</dbReference>
<gene>
    <name evidence="10" type="ORF">HMPREF0083_05550</name>
</gene>
<dbReference type="PROSITE" id="PS50075">
    <property type="entry name" value="CARRIER"/>
    <property type="match status" value="1"/>
</dbReference>
<dbReference type="InterPro" id="IPR029058">
    <property type="entry name" value="AB_hydrolase_fold"/>
</dbReference>
<dbReference type="GO" id="GO:0043041">
    <property type="term" value="P:amino acid activation for nonribosomal peptide biosynthetic process"/>
    <property type="evidence" value="ECO:0007669"/>
    <property type="project" value="TreeGrafter"/>
</dbReference>
<dbReference type="Pfam" id="PF13193">
    <property type="entry name" value="AMP-binding_C"/>
    <property type="match status" value="1"/>
</dbReference>
<dbReference type="FunFam" id="3.40.50.980:FF:000001">
    <property type="entry name" value="Non-ribosomal peptide synthetase"/>
    <property type="match status" value="1"/>
</dbReference>
<dbReference type="Gene3D" id="1.10.1200.10">
    <property type="entry name" value="ACP-like"/>
    <property type="match status" value="1"/>
</dbReference>
<keyword evidence="11" id="KW-1185">Reference proteome</keyword>
<evidence type="ECO:0000256" key="3">
    <source>
        <dbReference type="ARBA" id="ARBA00022450"/>
    </source>
</evidence>
<keyword evidence="4" id="KW-0597">Phosphoprotein</keyword>
<dbReference type="NCBIfam" id="TIGR01733">
    <property type="entry name" value="AA-adenyl-dom"/>
    <property type="match status" value="1"/>
</dbReference>
<organism evidence="10 11">
    <name type="scientific">Aneurinibacillus aneurinilyticus ATCC 12856</name>
    <dbReference type="NCBI Taxonomy" id="649747"/>
    <lineage>
        <taxon>Bacteria</taxon>
        <taxon>Bacillati</taxon>
        <taxon>Bacillota</taxon>
        <taxon>Bacilli</taxon>
        <taxon>Bacillales</taxon>
        <taxon>Paenibacillaceae</taxon>
        <taxon>Aneurinibacillus group</taxon>
        <taxon>Aneurinibacillus</taxon>
    </lineage>
</organism>
<comment type="similarity">
    <text evidence="2">Belongs to the ATP-dependent AMP-binding enzyme family.</text>
</comment>
<dbReference type="GO" id="GO:0044550">
    <property type="term" value="P:secondary metabolite biosynthetic process"/>
    <property type="evidence" value="ECO:0007669"/>
    <property type="project" value="TreeGrafter"/>
</dbReference>
<dbReference type="SUPFAM" id="SSF56801">
    <property type="entry name" value="Acetyl-CoA synthetase-like"/>
    <property type="match status" value="1"/>
</dbReference>
<evidence type="ECO:0000256" key="6">
    <source>
        <dbReference type="ARBA" id="ARBA00022737"/>
    </source>
</evidence>
<dbReference type="STRING" id="649747.HMPREF0083_05550"/>
<dbReference type="Gene3D" id="3.40.50.980">
    <property type="match status" value="2"/>
</dbReference>
<dbReference type="Gene3D" id="3.40.50.1820">
    <property type="entry name" value="alpha/beta hydrolase"/>
    <property type="match status" value="1"/>
</dbReference>
<dbReference type="GO" id="GO:0008610">
    <property type="term" value="P:lipid biosynthetic process"/>
    <property type="evidence" value="ECO:0007669"/>
    <property type="project" value="UniProtKB-ARBA"/>
</dbReference>
<keyword evidence="7" id="KW-0045">Antibiotic biosynthesis</keyword>
<dbReference type="GO" id="GO:0031177">
    <property type="term" value="F:phosphopantetheine binding"/>
    <property type="evidence" value="ECO:0007669"/>
    <property type="project" value="TreeGrafter"/>
</dbReference>
<dbReference type="PROSITE" id="PS00455">
    <property type="entry name" value="AMP_BINDING"/>
    <property type="match status" value="1"/>
</dbReference>
<dbReference type="InterPro" id="IPR001031">
    <property type="entry name" value="Thioesterase"/>
</dbReference>
<dbReference type="Gene3D" id="3.30.559.10">
    <property type="entry name" value="Chloramphenicol acetyltransferase-like domain"/>
    <property type="match status" value="1"/>
</dbReference>
<dbReference type="InterPro" id="IPR001242">
    <property type="entry name" value="Condensation_dom"/>
</dbReference>
<dbReference type="FunFam" id="3.40.50.12780:FF:000012">
    <property type="entry name" value="Non-ribosomal peptide synthetase"/>
    <property type="match status" value="1"/>
</dbReference>
<dbReference type="FunFam" id="2.30.38.10:FF:000001">
    <property type="entry name" value="Non-ribosomal peptide synthetase PvdI"/>
    <property type="match status" value="1"/>
</dbReference>
<evidence type="ECO:0000256" key="8">
    <source>
        <dbReference type="ARBA" id="ARBA00023268"/>
    </source>
</evidence>
<keyword evidence="8" id="KW-0511">Multifunctional enzyme</keyword>
<dbReference type="GO" id="GO:0005737">
    <property type="term" value="C:cytoplasm"/>
    <property type="evidence" value="ECO:0007669"/>
    <property type="project" value="TreeGrafter"/>
</dbReference>
<evidence type="ECO:0000256" key="5">
    <source>
        <dbReference type="ARBA" id="ARBA00022598"/>
    </source>
</evidence>
<dbReference type="Pfam" id="PF00975">
    <property type="entry name" value="Thioesterase"/>
    <property type="match status" value="1"/>
</dbReference>
<dbReference type="GO" id="GO:0017000">
    <property type="term" value="P:antibiotic biosynthetic process"/>
    <property type="evidence" value="ECO:0007669"/>
    <property type="project" value="UniProtKB-KW"/>
</dbReference>
<dbReference type="Pfam" id="PF00668">
    <property type="entry name" value="Condensation"/>
    <property type="match status" value="1"/>
</dbReference>
<dbReference type="Gene3D" id="3.30.300.30">
    <property type="match status" value="1"/>
</dbReference>
<keyword evidence="3" id="KW-0596">Phosphopantetheine</keyword>
<dbReference type="PATRIC" id="fig|649747.3.peg.4990"/>
<dbReference type="eggNOG" id="COG1020">
    <property type="taxonomic scope" value="Bacteria"/>
</dbReference>
<dbReference type="EMBL" id="AWSJ01000347">
    <property type="protein sequence ID" value="ERI05703.1"/>
    <property type="molecule type" value="Genomic_DNA"/>
</dbReference>
<comment type="caution">
    <text evidence="10">The sequence shown here is derived from an EMBL/GenBank/DDBJ whole genome shotgun (WGS) entry which is preliminary data.</text>
</comment>
<dbReference type="SUPFAM" id="SSF47336">
    <property type="entry name" value="ACP-like"/>
    <property type="match status" value="1"/>
</dbReference>
<dbReference type="InterPro" id="IPR000873">
    <property type="entry name" value="AMP-dep_synth/lig_dom"/>
</dbReference>
<dbReference type="InterPro" id="IPR036736">
    <property type="entry name" value="ACP-like_sf"/>
</dbReference>
<dbReference type="GO" id="GO:0016874">
    <property type="term" value="F:ligase activity"/>
    <property type="evidence" value="ECO:0007669"/>
    <property type="project" value="UniProtKB-KW"/>
</dbReference>
<dbReference type="CDD" id="cd05930">
    <property type="entry name" value="A_NRPS"/>
    <property type="match status" value="1"/>
</dbReference>
<dbReference type="PANTHER" id="PTHR45527:SF1">
    <property type="entry name" value="FATTY ACID SYNTHASE"/>
    <property type="match status" value="1"/>
</dbReference>
<feature type="domain" description="Carrier" evidence="9">
    <location>
        <begin position="996"/>
        <end position="1071"/>
    </location>
</feature>
<dbReference type="SMR" id="U1WTY6"/>
<dbReference type="InterPro" id="IPR010071">
    <property type="entry name" value="AA_adenyl_dom"/>
</dbReference>
<dbReference type="SUPFAM" id="SSF53474">
    <property type="entry name" value="alpha/beta-Hydrolases"/>
    <property type="match status" value="1"/>
</dbReference>
<dbReference type="Gene3D" id="2.30.38.10">
    <property type="entry name" value="Luciferase, Domain 3"/>
    <property type="match status" value="1"/>
</dbReference>
<dbReference type="Pfam" id="PF00550">
    <property type="entry name" value="PP-binding"/>
    <property type="match status" value="1"/>
</dbReference>
<keyword evidence="6" id="KW-0677">Repeat</keyword>
<evidence type="ECO:0000259" key="9">
    <source>
        <dbReference type="PROSITE" id="PS50075"/>
    </source>
</evidence>
<dbReference type="HOGENOM" id="CLU_000022_2_13_9"/>
<evidence type="ECO:0000256" key="2">
    <source>
        <dbReference type="ARBA" id="ARBA00006432"/>
    </source>
</evidence>
<proteinExistence type="inferred from homology"/>
<evidence type="ECO:0000256" key="7">
    <source>
        <dbReference type="ARBA" id="ARBA00023194"/>
    </source>
</evidence>
<evidence type="ECO:0000256" key="4">
    <source>
        <dbReference type="ARBA" id="ARBA00022553"/>
    </source>
</evidence>